<dbReference type="InterPro" id="IPR001647">
    <property type="entry name" value="HTH_TetR"/>
</dbReference>
<dbReference type="RefSeq" id="WP_034804260.1">
    <property type="nucleotide sequence ID" value="NZ_AWSA01000015.1"/>
</dbReference>
<evidence type="ECO:0000256" key="1">
    <source>
        <dbReference type="ARBA" id="ARBA00023015"/>
    </source>
</evidence>
<keyword evidence="7" id="KW-1185">Reference proteome</keyword>
<dbReference type="InterPro" id="IPR050109">
    <property type="entry name" value="HTH-type_TetR-like_transc_reg"/>
</dbReference>
<dbReference type="SUPFAM" id="SSF46689">
    <property type="entry name" value="Homeodomain-like"/>
    <property type="match status" value="1"/>
</dbReference>
<protein>
    <submittedName>
        <fullName evidence="6">TetR family transcriptional regulator</fullName>
    </submittedName>
</protein>
<keyword evidence="3" id="KW-0804">Transcription</keyword>
<dbReference type="SUPFAM" id="SSF48498">
    <property type="entry name" value="Tetracyclin repressor-like, C-terminal domain"/>
    <property type="match status" value="1"/>
</dbReference>
<dbReference type="EMBL" id="AWSA01000015">
    <property type="protein sequence ID" value="EWT01968.1"/>
    <property type="molecule type" value="Genomic_DNA"/>
</dbReference>
<feature type="domain" description="HTH tetR-type" evidence="5">
    <location>
        <begin position="11"/>
        <end position="71"/>
    </location>
</feature>
<dbReference type="Gene3D" id="1.10.357.10">
    <property type="entry name" value="Tetracycline Repressor, domain 2"/>
    <property type="match status" value="1"/>
</dbReference>
<dbReference type="GO" id="GO:0003700">
    <property type="term" value="F:DNA-binding transcription factor activity"/>
    <property type="evidence" value="ECO:0007669"/>
    <property type="project" value="TreeGrafter"/>
</dbReference>
<dbReference type="Pfam" id="PF13305">
    <property type="entry name" value="TetR_C_33"/>
    <property type="match status" value="1"/>
</dbReference>
<keyword evidence="2 4" id="KW-0238">DNA-binding</keyword>
<dbReference type="PANTHER" id="PTHR30055">
    <property type="entry name" value="HTH-TYPE TRANSCRIPTIONAL REGULATOR RUTR"/>
    <property type="match status" value="1"/>
</dbReference>
<name>W9GAW3_9MICO</name>
<dbReference type="InterPro" id="IPR036271">
    <property type="entry name" value="Tet_transcr_reg_TetR-rel_C_sf"/>
</dbReference>
<dbReference type="Pfam" id="PF00440">
    <property type="entry name" value="TetR_N"/>
    <property type="match status" value="1"/>
</dbReference>
<dbReference type="PATRIC" id="fig|1386089.3.peg.1746"/>
<evidence type="ECO:0000256" key="2">
    <source>
        <dbReference type="ARBA" id="ARBA00023125"/>
    </source>
</evidence>
<proteinExistence type="predicted"/>
<dbReference type="GO" id="GO:0000976">
    <property type="term" value="F:transcription cis-regulatory region binding"/>
    <property type="evidence" value="ECO:0007669"/>
    <property type="project" value="TreeGrafter"/>
</dbReference>
<keyword evidence="1" id="KW-0805">Transcription regulation</keyword>
<comment type="caution">
    <text evidence="6">The sequence shown here is derived from an EMBL/GenBank/DDBJ whole genome shotgun (WGS) entry which is preliminary data.</text>
</comment>
<gene>
    <name evidence="6" type="ORF">N865_20380</name>
</gene>
<accession>W9GAW3</accession>
<dbReference type="Proteomes" id="UP000019489">
    <property type="component" value="Unassembled WGS sequence"/>
</dbReference>
<dbReference type="AlphaFoldDB" id="W9GAW3"/>
<dbReference type="PROSITE" id="PS50977">
    <property type="entry name" value="HTH_TETR_2"/>
    <property type="match status" value="1"/>
</dbReference>
<feature type="DNA-binding region" description="H-T-H motif" evidence="4">
    <location>
        <begin position="34"/>
        <end position="53"/>
    </location>
</feature>
<organism evidence="6 7">
    <name type="scientific">Intrasporangium oryzae NRRL B-24470</name>
    <dbReference type="NCBI Taxonomy" id="1386089"/>
    <lineage>
        <taxon>Bacteria</taxon>
        <taxon>Bacillati</taxon>
        <taxon>Actinomycetota</taxon>
        <taxon>Actinomycetes</taxon>
        <taxon>Micrococcales</taxon>
        <taxon>Intrasporangiaceae</taxon>
        <taxon>Intrasporangium</taxon>
    </lineage>
</organism>
<reference evidence="6 7" key="1">
    <citation type="submission" date="2013-08" db="EMBL/GenBank/DDBJ databases">
        <title>Intrasporangium oryzae NRRL B-24470.</title>
        <authorList>
            <person name="Liu H."/>
            <person name="Wang G."/>
        </authorList>
    </citation>
    <scope>NUCLEOTIDE SEQUENCE [LARGE SCALE GENOMIC DNA]</scope>
    <source>
        <strain evidence="6 7">NRRL B-24470</strain>
    </source>
</reference>
<evidence type="ECO:0000259" key="5">
    <source>
        <dbReference type="PROSITE" id="PS50977"/>
    </source>
</evidence>
<sequence>MAEPGRQSRRGDLKATLLAHGIALARAGGPAAVSLRDVQRRAGVSNTAAYRHYADREALLVAISAHASAEMARTMEAEMAEIPTTSDRAEAARARFRATGSAYLHFALSEPGLFAVAFLPEAHPRQPEAPPPEARGDSGLGPFQLVQQCIDELVEAGALAPELRGYTDVAAWAAVHGLANLLLEGPLVAFDAEQREAAMTRLLDIMAAGIH</sequence>
<dbReference type="PANTHER" id="PTHR30055:SF234">
    <property type="entry name" value="HTH-TYPE TRANSCRIPTIONAL REGULATOR BETI"/>
    <property type="match status" value="1"/>
</dbReference>
<dbReference type="InterPro" id="IPR009057">
    <property type="entry name" value="Homeodomain-like_sf"/>
</dbReference>
<evidence type="ECO:0000313" key="6">
    <source>
        <dbReference type="EMBL" id="EWT01968.1"/>
    </source>
</evidence>
<evidence type="ECO:0000256" key="3">
    <source>
        <dbReference type="ARBA" id="ARBA00023163"/>
    </source>
</evidence>
<dbReference type="InterPro" id="IPR025996">
    <property type="entry name" value="MT1864/Rv1816-like_C"/>
</dbReference>
<dbReference type="eggNOG" id="COG1309">
    <property type="taxonomic scope" value="Bacteria"/>
</dbReference>
<evidence type="ECO:0000256" key="4">
    <source>
        <dbReference type="PROSITE-ProRule" id="PRU00335"/>
    </source>
</evidence>
<evidence type="ECO:0000313" key="7">
    <source>
        <dbReference type="Proteomes" id="UP000019489"/>
    </source>
</evidence>